<proteinExistence type="predicted"/>
<dbReference type="KEGG" id="tac:Ta0823"/>
<dbReference type="Pfam" id="PF00300">
    <property type="entry name" value="His_Phos_1"/>
    <property type="match status" value="1"/>
</dbReference>
<sequence>MDRAILVRHGESETNVYGIISSDEDRYPLTENGITQVQRTAAQLAELDFDGIVTSPILRAYQSASIIASATGLPVIKDERARESEFGPYNNSRITEIPYGTREELEMEPWDSHVRRMRSLIEDYDGSYIVVSHAYPIKSLLCDLLGLGEFDCFSVEIKNASMSAILVNEKRVLTIGSLILSESVKRHFRK</sequence>
<dbReference type="eggNOG" id="arCOG01991">
    <property type="taxonomic scope" value="Archaea"/>
</dbReference>
<dbReference type="RefSeq" id="WP_010901235.1">
    <property type="nucleotide sequence ID" value="NC_002578.1"/>
</dbReference>
<dbReference type="Gene3D" id="3.40.50.1240">
    <property type="entry name" value="Phosphoglycerate mutase-like"/>
    <property type="match status" value="1"/>
</dbReference>
<dbReference type="SUPFAM" id="SSF53254">
    <property type="entry name" value="Phosphoglycerate mutase-like"/>
    <property type="match status" value="1"/>
</dbReference>
<keyword evidence="1" id="KW-0324">Glycolysis</keyword>
<evidence type="ECO:0000313" key="5">
    <source>
        <dbReference type="EMBL" id="CAC11952.1"/>
    </source>
</evidence>
<dbReference type="InterPro" id="IPR013078">
    <property type="entry name" value="His_Pase_superF_clade-1"/>
</dbReference>
<dbReference type="GO" id="GO:0016791">
    <property type="term" value="F:phosphatase activity"/>
    <property type="evidence" value="ECO:0007669"/>
    <property type="project" value="TreeGrafter"/>
</dbReference>
<feature type="active site" description="Tele-phosphohistidine intermediate" evidence="3">
    <location>
        <position position="9"/>
    </location>
</feature>
<evidence type="ECO:0000256" key="1">
    <source>
        <dbReference type="ARBA" id="ARBA00023152"/>
    </source>
</evidence>
<accession>Q9HJY8</accession>
<feature type="binding site" evidence="4">
    <location>
        <begin position="8"/>
        <end position="15"/>
    </location>
    <ligand>
        <name>substrate</name>
    </ligand>
</feature>
<dbReference type="NCBIfam" id="NF038349">
    <property type="entry name" value="dPGM_arch"/>
    <property type="match status" value="1"/>
</dbReference>
<dbReference type="OrthoDB" id="304253at2157"/>
<gene>
    <name evidence="5" type="ordered locus">Ta0823</name>
</gene>
<evidence type="ECO:0000256" key="4">
    <source>
        <dbReference type="PIRSR" id="PIRSR613078-2"/>
    </source>
</evidence>
<dbReference type="FunCoup" id="Q9HJY8">
    <property type="interactions" value="138"/>
</dbReference>
<evidence type="ECO:0000256" key="2">
    <source>
        <dbReference type="ARBA" id="ARBA00023235"/>
    </source>
</evidence>
<evidence type="ECO:0000256" key="3">
    <source>
        <dbReference type="PIRSR" id="PIRSR613078-1"/>
    </source>
</evidence>
<keyword evidence="6" id="KW-1185">Reference proteome</keyword>
<dbReference type="PANTHER" id="PTHR48100">
    <property type="entry name" value="BROAD-SPECIFICITY PHOSPHATASE YOR283W-RELATED"/>
    <property type="match status" value="1"/>
</dbReference>
<dbReference type="AlphaFoldDB" id="Q9HJY8"/>
<dbReference type="PaxDb" id="273075-Ta0823"/>
<dbReference type="Proteomes" id="UP000001024">
    <property type="component" value="Chromosome"/>
</dbReference>
<dbReference type="InterPro" id="IPR050275">
    <property type="entry name" value="PGM_Phosphatase"/>
</dbReference>
<keyword evidence="2" id="KW-0413">Isomerase</keyword>
<organism evidence="5 6">
    <name type="scientific">Thermoplasma acidophilum (strain ATCC 25905 / DSM 1728 / JCM 9062 / NBRC 15155 / AMRC-C165)</name>
    <dbReference type="NCBI Taxonomy" id="273075"/>
    <lineage>
        <taxon>Archaea</taxon>
        <taxon>Methanobacteriati</taxon>
        <taxon>Thermoplasmatota</taxon>
        <taxon>Thermoplasmata</taxon>
        <taxon>Thermoplasmatales</taxon>
        <taxon>Thermoplasmataceae</taxon>
        <taxon>Thermoplasma</taxon>
    </lineage>
</organism>
<dbReference type="SMART" id="SM00855">
    <property type="entry name" value="PGAM"/>
    <property type="match status" value="1"/>
</dbReference>
<dbReference type="GO" id="GO:0005737">
    <property type="term" value="C:cytoplasm"/>
    <property type="evidence" value="ECO:0007669"/>
    <property type="project" value="TreeGrafter"/>
</dbReference>
<dbReference type="EMBL" id="AL445065">
    <property type="protein sequence ID" value="CAC11952.1"/>
    <property type="molecule type" value="Genomic_DNA"/>
</dbReference>
<feature type="binding site" evidence="4">
    <location>
        <position position="59"/>
    </location>
    <ligand>
        <name>substrate</name>
    </ligand>
</feature>
<feature type="active site" description="Proton donor/acceptor" evidence="3">
    <location>
        <position position="83"/>
    </location>
</feature>
<dbReference type="PANTHER" id="PTHR48100:SF1">
    <property type="entry name" value="HISTIDINE PHOSPHATASE FAMILY PROTEIN-RELATED"/>
    <property type="match status" value="1"/>
</dbReference>
<dbReference type="EnsemblBacteria" id="CAC11952">
    <property type="protein sequence ID" value="CAC11952"/>
    <property type="gene ID" value="CAC11952"/>
</dbReference>
<dbReference type="InParanoid" id="Q9HJY8"/>
<dbReference type="CDD" id="cd07067">
    <property type="entry name" value="HP_PGM_like"/>
    <property type="match status" value="1"/>
</dbReference>
<dbReference type="InterPro" id="IPR054929">
    <property type="entry name" value="dPGM_arch"/>
</dbReference>
<reference evidence="5 6" key="1">
    <citation type="journal article" date="2000" name="Nature">
        <title>The genome sequence of the thermoacidophilic scavenger Thermoplasma acidophilum.</title>
        <authorList>
            <person name="Ruepp A."/>
            <person name="Graml W."/>
            <person name="Santos-Martinez M.L."/>
            <person name="Koretke K.K."/>
            <person name="Volker C."/>
            <person name="Mewes H.W."/>
            <person name="Frishman D."/>
            <person name="Stocker S."/>
            <person name="Lupas A.N."/>
            <person name="Baumeister W."/>
        </authorList>
    </citation>
    <scope>NUCLEOTIDE SEQUENCE [LARGE SCALE GENOMIC DNA]</scope>
    <source>
        <strain evidence="6">ATCC 25905 / DSM 1728 / JCM 9062 / NBRC 15155 / AMRC-C165</strain>
    </source>
</reference>
<dbReference type="InterPro" id="IPR029033">
    <property type="entry name" value="His_PPase_superfam"/>
</dbReference>
<name>Q9HJY8_THEAC</name>
<dbReference type="STRING" id="273075.gene:9572037"/>
<dbReference type="InterPro" id="IPR001345">
    <property type="entry name" value="PG/BPGM_mutase_AS"/>
</dbReference>
<evidence type="ECO:0000313" key="6">
    <source>
        <dbReference type="Proteomes" id="UP000001024"/>
    </source>
</evidence>
<dbReference type="PROSITE" id="PS00175">
    <property type="entry name" value="PG_MUTASE"/>
    <property type="match status" value="1"/>
</dbReference>
<dbReference type="HOGENOM" id="CLU_033323_9_3_2"/>
<protein>
    <submittedName>
        <fullName evidence="5">Uncharacterized protein</fullName>
    </submittedName>
</protein>